<evidence type="ECO:0000256" key="4">
    <source>
        <dbReference type="PROSITE-ProRule" id="PRU00409"/>
    </source>
</evidence>
<comment type="caution">
    <text evidence="6">The sequence shown here is derived from an EMBL/GenBank/DDBJ whole genome shotgun (WGS) entry which is preliminary data.</text>
</comment>
<dbReference type="EMBL" id="BEXT01000001">
    <property type="protein sequence ID" value="GBC61596.1"/>
    <property type="molecule type" value="Genomic_DNA"/>
</dbReference>
<dbReference type="InterPro" id="IPR036291">
    <property type="entry name" value="NAD(P)-bd_dom_sf"/>
</dbReference>
<dbReference type="Gene3D" id="3.30.1490.20">
    <property type="entry name" value="ATP-grasp fold, A domain"/>
    <property type="match status" value="1"/>
</dbReference>
<gene>
    <name evidence="6" type="ORF">DENIS_2558</name>
</gene>
<reference evidence="7" key="1">
    <citation type="submission" date="2017-11" db="EMBL/GenBank/DDBJ databases">
        <authorList>
            <person name="Watanabe M."/>
            <person name="Kojima H."/>
        </authorList>
    </citation>
    <scope>NUCLEOTIDE SEQUENCE [LARGE SCALE GENOMIC DNA]</scope>
    <source>
        <strain evidence="7">Tokyo 01</strain>
    </source>
</reference>
<dbReference type="InterPro" id="IPR032875">
    <property type="entry name" value="Succ_CoA_lig_flav_dom"/>
</dbReference>
<reference evidence="7" key="2">
    <citation type="submission" date="2019-01" db="EMBL/GenBank/DDBJ databases">
        <title>Genome sequence of Desulfonema ishimotonii strain Tokyo 01.</title>
        <authorList>
            <person name="Fukui M."/>
        </authorList>
    </citation>
    <scope>NUCLEOTIDE SEQUENCE [LARGE SCALE GENOMIC DNA]</scope>
    <source>
        <strain evidence="7">Tokyo 01</strain>
    </source>
</reference>
<keyword evidence="3 4" id="KW-0067">ATP-binding</keyword>
<protein>
    <submittedName>
        <fullName evidence="6">CoA-binding protein</fullName>
    </submittedName>
</protein>
<keyword evidence="1" id="KW-0436">Ligase</keyword>
<evidence type="ECO:0000259" key="5">
    <source>
        <dbReference type="PROSITE" id="PS50975"/>
    </source>
</evidence>
<evidence type="ECO:0000256" key="1">
    <source>
        <dbReference type="ARBA" id="ARBA00022598"/>
    </source>
</evidence>
<dbReference type="InterPro" id="IPR013815">
    <property type="entry name" value="ATP_grasp_subdomain_1"/>
</dbReference>
<dbReference type="Gene3D" id="3.40.50.720">
    <property type="entry name" value="NAD(P)-binding Rossmann-like Domain"/>
    <property type="match status" value="1"/>
</dbReference>
<dbReference type="Pfam" id="PF13380">
    <property type="entry name" value="CoA_binding_2"/>
    <property type="match status" value="1"/>
</dbReference>
<evidence type="ECO:0000256" key="3">
    <source>
        <dbReference type="ARBA" id="ARBA00022840"/>
    </source>
</evidence>
<dbReference type="GO" id="GO:0046872">
    <property type="term" value="F:metal ion binding"/>
    <property type="evidence" value="ECO:0007669"/>
    <property type="project" value="InterPro"/>
</dbReference>
<dbReference type="OrthoDB" id="9791027at2"/>
<dbReference type="Gene3D" id="3.40.50.261">
    <property type="entry name" value="Succinyl-CoA synthetase domains"/>
    <property type="match status" value="2"/>
</dbReference>
<dbReference type="Gene3D" id="3.30.470.20">
    <property type="entry name" value="ATP-grasp fold, B domain"/>
    <property type="match status" value="1"/>
</dbReference>
<keyword evidence="2 4" id="KW-0547">Nucleotide-binding</keyword>
<organism evidence="6 7">
    <name type="scientific">Desulfonema ishimotonii</name>
    <dbReference type="NCBI Taxonomy" id="45657"/>
    <lineage>
        <taxon>Bacteria</taxon>
        <taxon>Pseudomonadati</taxon>
        <taxon>Thermodesulfobacteriota</taxon>
        <taxon>Desulfobacteria</taxon>
        <taxon>Desulfobacterales</taxon>
        <taxon>Desulfococcaceae</taxon>
        <taxon>Desulfonema</taxon>
    </lineage>
</organism>
<dbReference type="SUPFAM" id="SSF52210">
    <property type="entry name" value="Succinyl-CoA synthetase domains"/>
    <property type="match status" value="2"/>
</dbReference>
<dbReference type="Pfam" id="PF13549">
    <property type="entry name" value="ATP-grasp_5"/>
    <property type="match status" value="1"/>
</dbReference>
<evidence type="ECO:0000256" key="2">
    <source>
        <dbReference type="ARBA" id="ARBA00022741"/>
    </source>
</evidence>
<dbReference type="SUPFAM" id="SSF56059">
    <property type="entry name" value="Glutathione synthetase ATP-binding domain-like"/>
    <property type="match status" value="1"/>
</dbReference>
<feature type="domain" description="ATP-grasp" evidence="5">
    <location>
        <begin position="24"/>
        <end position="60"/>
    </location>
</feature>
<keyword evidence="7" id="KW-1185">Reference proteome</keyword>
<dbReference type="Proteomes" id="UP000288096">
    <property type="component" value="Unassembled WGS sequence"/>
</dbReference>
<evidence type="ECO:0000313" key="6">
    <source>
        <dbReference type="EMBL" id="GBC61596.1"/>
    </source>
</evidence>
<accession>A0A401FXB9</accession>
<name>A0A401FXB9_9BACT</name>
<dbReference type="RefSeq" id="WP_124328865.1">
    <property type="nucleotide sequence ID" value="NZ_BEXT01000001.1"/>
</dbReference>
<dbReference type="InterPro" id="IPR051538">
    <property type="entry name" value="Acyl-CoA_Synth/Transferase"/>
</dbReference>
<dbReference type="AlphaFoldDB" id="A0A401FXB9"/>
<proteinExistence type="predicted"/>
<dbReference type="PROSITE" id="PS50975">
    <property type="entry name" value="ATP_GRASP"/>
    <property type="match status" value="1"/>
</dbReference>
<evidence type="ECO:0000313" key="7">
    <source>
        <dbReference type="Proteomes" id="UP000288096"/>
    </source>
</evidence>
<dbReference type="GO" id="GO:0005524">
    <property type="term" value="F:ATP binding"/>
    <property type="evidence" value="ECO:0007669"/>
    <property type="project" value="UniProtKB-UniRule"/>
</dbReference>
<dbReference type="PANTHER" id="PTHR43334">
    <property type="entry name" value="ACETATE--COA LIGASE [ADP-FORMING]"/>
    <property type="match status" value="1"/>
</dbReference>
<dbReference type="InterPro" id="IPR003781">
    <property type="entry name" value="CoA-bd"/>
</dbReference>
<dbReference type="SUPFAM" id="SSF51735">
    <property type="entry name" value="NAD(P)-binding Rossmann-fold domains"/>
    <property type="match status" value="1"/>
</dbReference>
<sequence>MNTEKKLKKTEPPGRTALNENESKQLLKHYGIPVVDERVAPGGDDAIEAARALGFPVVLKGMGATLMHKTERGLVRLNLRDADAVREAASAIADAAGDELEGFLVQPQITANRELVAGLFRDDLFGPVIMFGIGGIFTEAFSDVAFRLAPLDLSDADDMLSEIRAKALFGPFRGEEAADRDRLRAVLMALSRIAVERPEIAEIDINPLMLTPAGEIIAADALVVRQDAPPVRQYPRPVDPVLLGKFFHPRSVAFVGASGQMGKWGHILPAITIAQKFGGEIYMVNPKGGTIMGRPVCTSLDEIPGPVDLAVVTIPAAGIMDLIPKLAEKGIRNMLLISSGFAETGEAGRKLEKALAEKAWEAGVLVLGPNTMGVCNPHIRLYCTGSHVWPDPGDTAVVAQSGNMGTQLLAFAEKQGVGIRCFAGSGNEAMITIEDYLEGFEADRRTRNVMLYVESVKNGRRFFEVARRVGRKKPIVLMKGGRTRSGNRAAASHTGALSSDVKIFDAMCRQAGIVQVSYSTDLLDLSAAFSSLPLPRGNRAAIMTLGGGWGVVTADLCDEYGLRVPDLSQEITEHIDRILPPYWSRSNPVDVVGEHDDAVAITVMEELMAWDGCDAVINLGMIGRKILMGRLAQSVQAADPSCSPAFLETMQQTLAGFEQKYIAYIAELMEKYDKPVFGVSLFEDAGQTVCKVPDRKFNGVFYPTPERAVKVFSKMCEYRSFLNRRV</sequence>
<dbReference type="GO" id="GO:0016874">
    <property type="term" value="F:ligase activity"/>
    <property type="evidence" value="ECO:0007669"/>
    <property type="project" value="UniProtKB-KW"/>
</dbReference>
<dbReference type="PANTHER" id="PTHR43334:SF1">
    <property type="entry name" value="3-HYDROXYPROPIONATE--COA LIGASE [ADP-FORMING]"/>
    <property type="match status" value="1"/>
</dbReference>
<dbReference type="InterPro" id="IPR011761">
    <property type="entry name" value="ATP-grasp"/>
</dbReference>
<dbReference type="SMART" id="SM00881">
    <property type="entry name" value="CoA_binding"/>
    <property type="match status" value="1"/>
</dbReference>
<dbReference type="Pfam" id="PF13607">
    <property type="entry name" value="Succ_CoA_lig"/>
    <property type="match status" value="1"/>
</dbReference>
<dbReference type="InterPro" id="IPR016102">
    <property type="entry name" value="Succinyl-CoA_synth-like"/>
</dbReference>